<protein>
    <submittedName>
        <fullName evidence="2">Uncharacterized protein</fullName>
    </submittedName>
</protein>
<feature type="compositionally biased region" description="Polar residues" evidence="1">
    <location>
        <begin position="57"/>
        <end position="69"/>
    </location>
</feature>
<comment type="caution">
    <text evidence="2">The sequence shown here is derived from an EMBL/GenBank/DDBJ whole genome shotgun (WGS) entry which is preliminary data.</text>
</comment>
<evidence type="ECO:0000256" key="1">
    <source>
        <dbReference type="SAM" id="MobiDB-lite"/>
    </source>
</evidence>
<feature type="compositionally biased region" description="Polar residues" evidence="1">
    <location>
        <begin position="13"/>
        <end position="26"/>
    </location>
</feature>
<gene>
    <name evidence="2" type="ORF">D5086_0000034790</name>
</gene>
<dbReference type="EMBL" id="RCHU01000091">
    <property type="protein sequence ID" value="TKS15442.1"/>
    <property type="molecule type" value="Genomic_DNA"/>
</dbReference>
<proteinExistence type="predicted"/>
<accession>A0A4U5QW86</accession>
<feature type="region of interest" description="Disordered" evidence="1">
    <location>
        <begin position="50"/>
        <end position="69"/>
    </location>
</feature>
<dbReference type="AlphaFoldDB" id="A0A4U5QW86"/>
<organism evidence="2">
    <name type="scientific">Populus alba</name>
    <name type="common">White poplar</name>
    <dbReference type="NCBI Taxonomy" id="43335"/>
    <lineage>
        <taxon>Eukaryota</taxon>
        <taxon>Viridiplantae</taxon>
        <taxon>Streptophyta</taxon>
        <taxon>Embryophyta</taxon>
        <taxon>Tracheophyta</taxon>
        <taxon>Spermatophyta</taxon>
        <taxon>Magnoliopsida</taxon>
        <taxon>eudicotyledons</taxon>
        <taxon>Gunneridae</taxon>
        <taxon>Pentapetalae</taxon>
        <taxon>rosids</taxon>
        <taxon>fabids</taxon>
        <taxon>Malpighiales</taxon>
        <taxon>Salicaceae</taxon>
        <taxon>Saliceae</taxon>
        <taxon>Populus</taxon>
    </lineage>
</organism>
<name>A0A4U5QW86_POPAL</name>
<reference evidence="2" key="1">
    <citation type="submission" date="2018-10" db="EMBL/GenBank/DDBJ databases">
        <title>Population genomic analysis revealed the cold adaptation of white poplar.</title>
        <authorList>
            <person name="Liu Y.-J."/>
        </authorList>
    </citation>
    <scope>NUCLEOTIDE SEQUENCE [LARGE SCALE GENOMIC DNA]</scope>
    <source>
        <strain evidence="2">PAL-ZL1</strain>
    </source>
</reference>
<sequence>MDLNDDVFFFVHSPSSQTNNNDDSPMSSPPVQTPKIFNHYISSSISSQSSFDYEDNLQPSNTTSSLESSTKQLDYIIQFLDRKLSKNTTTNSVGVLLSAMVI</sequence>
<feature type="region of interest" description="Disordered" evidence="1">
    <location>
        <begin position="12"/>
        <end position="33"/>
    </location>
</feature>
<evidence type="ECO:0000313" key="2">
    <source>
        <dbReference type="EMBL" id="TKS15442.1"/>
    </source>
</evidence>